<reference evidence="4" key="1">
    <citation type="journal article" date="2019" name="Gigascience">
        <title>De novo genome assembly of the endangered Acer yangbiense, a plant species with extremely small populations endemic to Yunnan Province, China.</title>
        <authorList>
            <person name="Yang J."/>
            <person name="Wariss H.M."/>
            <person name="Tao L."/>
            <person name="Zhang R."/>
            <person name="Yun Q."/>
            <person name="Hollingsworth P."/>
            <person name="Dao Z."/>
            <person name="Luo G."/>
            <person name="Guo H."/>
            <person name="Ma Y."/>
            <person name="Sun W."/>
        </authorList>
    </citation>
    <scope>NUCLEOTIDE SEQUENCE [LARGE SCALE GENOMIC DNA]</scope>
    <source>
        <strain evidence="4">cv. Malutang</strain>
    </source>
</reference>
<protein>
    <recommendedName>
        <fullName evidence="2">Retrovirus-related Pol polyprotein from transposon TNT 1-94-like beta-barrel domain-containing protein</fullName>
    </recommendedName>
</protein>
<evidence type="ECO:0000313" key="4">
    <source>
        <dbReference type="Proteomes" id="UP000323000"/>
    </source>
</evidence>
<feature type="compositionally biased region" description="Polar residues" evidence="1">
    <location>
        <begin position="370"/>
        <end position="384"/>
    </location>
</feature>
<keyword evidence="4" id="KW-1185">Reference proteome</keyword>
<evidence type="ECO:0000313" key="3">
    <source>
        <dbReference type="EMBL" id="TXG72185.1"/>
    </source>
</evidence>
<name>A0A5C7ISM0_9ROSI</name>
<dbReference type="PANTHER" id="PTHR47481:SF22">
    <property type="entry name" value="RETROTRANSPOSON GAG DOMAIN-CONTAINING PROTEIN"/>
    <property type="match status" value="1"/>
</dbReference>
<dbReference type="OrthoDB" id="1937754at2759"/>
<proteinExistence type="predicted"/>
<dbReference type="Pfam" id="PF22936">
    <property type="entry name" value="Pol_BBD"/>
    <property type="match status" value="1"/>
</dbReference>
<feature type="domain" description="Retrovirus-related Pol polyprotein from transposon TNT 1-94-like beta-barrel" evidence="2">
    <location>
        <begin position="202"/>
        <end position="278"/>
    </location>
</feature>
<dbReference type="Proteomes" id="UP000323000">
    <property type="component" value="Chromosome 1"/>
</dbReference>
<evidence type="ECO:0000256" key="1">
    <source>
        <dbReference type="SAM" id="MobiDB-lite"/>
    </source>
</evidence>
<dbReference type="AlphaFoldDB" id="A0A5C7ISM0"/>
<feature type="region of interest" description="Disordered" evidence="1">
    <location>
        <begin position="365"/>
        <end position="384"/>
    </location>
</feature>
<accession>A0A5C7ISM0</accession>
<gene>
    <name evidence="3" type="ORF">EZV62_000764</name>
</gene>
<comment type="caution">
    <text evidence="3">The sequence shown here is derived from an EMBL/GenBank/DDBJ whole genome shotgun (WGS) entry which is preliminary data.</text>
</comment>
<evidence type="ECO:0000259" key="2">
    <source>
        <dbReference type="Pfam" id="PF22936"/>
    </source>
</evidence>
<organism evidence="3 4">
    <name type="scientific">Acer yangbiense</name>
    <dbReference type="NCBI Taxonomy" id="1000413"/>
    <lineage>
        <taxon>Eukaryota</taxon>
        <taxon>Viridiplantae</taxon>
        <taxon>Streptophyta</taxon>
        <taxon>Embryophyta</taxon>
        <taxon>Tracheophyta</taxon>
        <taxon>Spermatophyta</taxon>
        <taxon>Magnoliopsida</taxon>
        <taxon>eudicotyledons</taxon>
        <taxon>Gunneridae</taxon>
        <taxon>Pentapetalae</taxon>
        <taxon>rosids</taxon>
        <taxon>malvids</taxon>
        <taxon>Sapindales</taxon>
        <taxon>Sapindaceae</taxon>
        <taxon>Hippocastanoideae</taxon>
        <taxon>Acereae</taxon>
        <taxon>Acer</taxon>
    </lineage>
</organism>
<sequence>MTFAADSRAINATQISINGNSKLLSPLKLELTVKLDHNNYLLWRQQVLAGIKGAWKIVEQLFISQSKANVMQLKLQLQTLKKNGSSMTEYIMKEKSIIDALSFTGCVMSQDDKIMSILSGLGPEYDSFVIPVTSMPNCYSMPEITALLLTYVARIDRHAHVETLNVNLAVNKKGNNNGANSMPNSHMTAMIASPISIADPLWYLDSGATDHYTPDDGNLLNKIDYTGKEMIFMGNGTGLNIASTRYNTFNLDKHTFLLKNILHIPHVTKNLLSVSKFVRDNNVFIEFHPHFCLVKDLISKRVLLQGVLKQGLYVFDLPLNTSILQDSKFATSVPGSLSYNIASPMSGSQHSDNSATGLHNVRSQDDYANMGSTTGSLSQDIPTS</sequence>
<dbReference type="PANTHER" id="PTHR47481">
    <property type="match status" value="1"/>
</dbReference>
<dbReference type="EMBL" id="VAHF01000001">
    <property type="protein sequence ID" value="TXG72185.1"/>
    <property type="molecule type" value="Genomic_DNA"/>
</dbReference>
<dbReference type="InterPro" id="IPR054722">
    <property type="entry name" value="PolX-like_BBD"/>
</dbReference>
<dbReference type="Pfam" id="PF14223">
    <property type="entry name" value="Retrotran_gag_2"/>
    <property type="match status" value="1"/>
</dbReference>